<organism evidence="3 4">
    <name type="scientific">Diploptera punctata</name>
    <name type="common">Pacific beetle cockroach</name>
    <dbReference type="NCBI Taxonomy" id="6984"/>
    <lineage>
        <taxon>Eukaryota</taxon>
        <taxon>Metazoa</taxon>
        <taxon>Ecdysozoa</taxon>
        <taxon>Arthropoda</taxon>
        <taxon>Hexapoda</taxon>
        <taxon>Insecta</taxon>
        <taxon>Pterygota</taxon>
        <taxon>Neoptera</taxon>
        <taxon>Polyneoptera</taxon>
        <taxon>Dictyoptera</taxon>
        <taxon>Blattodea</taxon>
        <taxon>Blaberoidea</taxon>
        <taxon>Blaberidae</taxon>
        <taxon>Diplopterinae</taxon>
        <taxon>Diploptera</taxon>
    </lineage>
</organism>
<feature type="compositionally biased region" description="Low complexity" evidence="1">
    <location>
        <begin position="72"/>
        <end position="81"/>
    </location>
</feature>
<feature type="compositionally biased region" description="Polar residues" evidence="1">
    <location>
        <begin position="62"/>
        <end position="71"/>
    </location>
</feature>
<evidence type="ECO:0008006" key="5">
    <source>
        <dbReference type="Google" id="ProtNLM"/>
    </source>
</evidence>
<proteinExistence type="predicted"/>
<accession>A0AAD8EDQ9</accession>
<evidence type="ECO:0000256" key="2">
    <source>
        <dbReference type="SAM" id="SignalP"/>
    </source>
</evidence>
<feature type="chain" id="PRO_5042214369" description="Selenoprotein P N-terminal domain-containing protein" evidence="2">
    <location>
        <begin position="18"/>
        <end position="288"/>
    </location>
</feature>
<reference evidence="3" key="1">
    <citation type="journal article" date="2023" name="IScience">
        <title>Live-bearing cockroach genome reveals convergent evolutionary mechanisms linked to viviparity in insects and beyond.</title>
        <authorList>
            <person name="Fouks B."/>
            <person name="Harrison M.C."/>
            <person name="Mikhailova A.A."/>
            <person name="Marchal E."/>
            <person name="English S."/>
            <person name="Carruthers M."/>
            <person name="Jennings E.C."/>
            <person name="Chiamaka E.L."/>
            <person name="Frigard R.A."/>
            <person name="Pippel M."/>
            <person name="Attardo G.M."/>
            <person name="Benoit J.B."/>
            <person name="Bornberg-Bauer E."/>
            <person name="Tobe S.S."/>
        </authorList>
    </citation>
    <scope>NUCLEOTIDE SEQUENCE</scope>
    <source>
        <strain evidence="3">Stay&amp;Tobe</strain>
    </source>
</reference>
<dbReference type="EMBL" id="JASPKZ010006845">
    <property type="protein sequence ID" value="KAJ9586765.1"/>
    <property type="molecule type" value="Genomic_DNA"/>
</dbReference>
<gene>
    <name evidence="3" type="ORF">L9F63_019633</name>
</gene>
<feature type="compositionally biased region" description="Polar residues" evidence="1">
    <location>
        <begin position="42"/>
        <end position="51"/>
    </location>
</feature>
<dbReference type="Proteomes" id="UP001233999">
    <property type="component" value="Unassembled WGS sequence"/>
</dbReference>
<dbReference type="AlphaFoldDB" id="A0AAD8EDQ9"/>
<feature type="signal peptide" evidence="2">
    <location>
        <begin position="1"/>
        <end position="17"/>
    </location>
</feature>
<evidence type="ECO:0000256" key="1">
    <source>
        <dbReference type="SAM" id="MobiDB-lite"/>
    </source>
</evidence>
<reference evidence="3" key="2">
    <citation type="submission" date="2023-05" db="EMBL/GenBank/DDBJ databases">
        <authorList>
            <person name="Fouks B."/>
        </authorList>
    </citation>
    <scope>NUCLEOTIDE SEQUENCE</scope>
    <source>
        <strain evidence="3">Stay&amp;Tobe</strain>
        <tissue evidence="3">Testes</tissue>
    </source>
</reference>
<feature type="compositionally biased region" description="Polar residues" evidence="1">
    <location>
        <begin position="111"/>
        <end position="127"/>
    </location>
</feature>
<keyword evidence="4" id="KW-1185">Reference proteome</keyword>
<feature type="compositionally biased region" description="Polar residues" evidence="1">
    <location>
        <begin position="164"/>
        <end position="186"/>
    </location>
</feature>
<feature type="compositionally biased region" description="Low complexity" evidence="1">
    <location>
        <begin position="52"/>
        <end position="61"/>
    </location>
</feature>
<feature type="compositionally biased region" description="Acidic residues" evidence="1">
    <location>
        <begin position="137"/>
        <end position="150"/>
    </location>
</feature>
<comment type="caution">
    <text evidence="3">The sequence shown here is derived from an EMBL/GenBank/DDBJ whole genome shotgun (WGS) entry which is preliminary data.</text>
</comment>
<evidence type="ECO:0000313" key="4">
    <source>
        <dbReference type="Proteomes" id="UP001233999"/>
    </source>
</evidence>
<feature type="compositionally biased region" description="Polar residues" evidence="1">
    <location>
        <begin position="91"/>
        <end position="104"/>
    </location>
</feature>
<evidence type="ECO:0000313" key="3">
    <source>
        <dbReference type="EMBL" id="KAJ9586765.1"/>
    </source>
</evidence>
<keyword evidence="2" id="KW-0732">Signal</keyword>
<name>A0AAD8EDQ9_DIPPU</name>
<protein>
    <recommendedName>
        <fullName evidence="5">Selenoprotein P N-terminal domain-containing protein</fullName>
    </recommendedName>
</protein>
<feature type="region of interest" description="Disordered" evidence="1">
    <location>
        <begin position="27"/>
        <end position="186"/>
    </location>
</feature>
<feature type="compositionally biased region" description="Low complexity" evidence="1">
    <location>
        <begin position="32"/>
        <end position="41"/>
    </location>
</feature>
<sequence length="288" mass="31994">MKAVISICLFLLSGVQCLPADTITAIDPNAQNESNNGENNSTPETIYPDSQNESNNGENNSTPETIYPDSQNESNNGENNSTPETIYPDAQNESNNGENNSTPETIYPDAQNESNNGENFPQNTNVNDGGRYSDGFSDSDSEDDSTEGDDKEPKDRHGKKSQRKQTPNRNPGNSPRQRPSSKNSNAGDFRVEVFYSMRNPNCQSTYADFWRTIRNQLKVQVQTYTSPSSSFNKLNRFGLNTSQNHVVILKGNNIIGSSRFFCPNESIPEGIDIINTDDWIIEQIQKTG</sequence>